<name>A0A1E7K9R2_9ACTN</name>
<keyword evidence="1" id="KW-0732">Signal</keyword>
<comment type="caution">
    <text evidence="2">The sequence shown here is derived from an EMBL/GenBank/DDBJ whole genome shotgun (WGS) entry which is preliminary data.</text>
</comment>
<feature type="signal peptide" evidence="1">
    <location>
        <begin position="1"/>
        <end position="35"/>
    </location>
</feature>
<sequence length="136" mass="14393">MFKHGTKLARGLATAAALAAATTATLSLTAVPAQASGTVHGTLADSSGVVRARWTWKDYGEILTVTDARKDGYGIKLFVDDFSDISKEWGRCHVGGYGKTKTCNLSIPENRSLWLWGNAANGSAIRGLGPTTELHS</sequence>
<protein>
    <submittedName>
        <fullName evidence="2">Uncharacterized protein</fullName>
    </submittedName>
</protein>
<organism evidence="2 3">
    <name type="scientific">Streptomyces qinglanensis</name>
    <dbReference type="NCBI Taxonomy" id="943816"/>
    <lineage>
        <taxon>Bacteria</taxon>
        <taxon>Bacillati</taxon>
        <taxon>Actinomycetota</taxon>
        <taxon>Actinomycetes</taxon>
        <taxon>Kitasatosporales</taxon>
        <taxon>Streptomycetaceae</taxon>
        <taxon>Streptomyces</taxon>
    </lineage>
</organism>
<gene>
    <name evidence="2" type="ORF">AN217_25870</name>
</gene>
<evidence type="ECO:0000256" key="1">
    <source>
        <dbReference type="SAM" id="SignalP"/>
    </source>
</evidence>
<accession>A0A1E7K9R2</accession>
<evidence type="ECO:0000313" key="2">
    <source>
        <dbReference type="EMBL" id="OEV00656.1"/>
    </source>
</evidence>
<dbReference type="Proteomes" id="UP000175829">
    <property type="component" value="Unassembled WGS sequence"/>
</dbReference>
<evidence type="ECO:0000313" key="3">
    <source>
        <dbReference type="Proteomes" id="UP000175829"/>
    </source>
</evidence>
<proteinExistence type="predicted"/>
<dbReference type="AlphaFoldDB" id="A0A1E7K9R2"/>
<feature type="chain" id="PRO_5009196327" evidence="1">
    <location>
        <begin position="36"/>
        <end position="136"/>
    </location>
</feature>
<dbReference type="RefSeq" id="WP_069992983.1">
    <property type="nucleotide sequence ID" value="NZ_LJGV01000022.1"/>
</dbReference>
<dbReference type="EMBL" id="LJGV01000022">
    <property type="protein sequence ID" value="OEV00656.1"/>
    <property type="molecule type" value="Genomic_DNA"/>
</dbReference>
<reference evidence="2 3" key="1">
    <citation type="journal article" date="2016" name="Front. Microbiol.">
        <title>Comparative Genomics Analysis of Streptomyces Species Reveals Their Adaptation to the Marine Environment and Their Diversity at the Genomic Level.</title>
        <authorList>
            <person name="Tian X."/>
            <person name="Zhang Z."/>
            <person name="Yang T."/>
            <person name="Chen M."/>
            <person name="Li J."/>
            <person name="Chen F."/>
            <person name="Yang J."/>
            <person name="Li W."/>
            <person name="Zhang B."/>
            <person name="Zhang Z."/>
            <person name="Wu J."/>
            <person name="Zhang C."/>
            <person name="Long L."/>
            <person name="Xiao J."/>
        </authorList>
    </citation>
    <scope>NUCLEOTIDE SEQUENCE [LARGE SCALE GENOMIC DNA]</scope>
    <source>
        <strain evidence="2 3">SCSIO M10379</strain>
    </source>
</reference>